<dbReference type="RefSeq" id="WP_146899616.1">
    <property type="nucleotide sequence ID" value="NZ_BJYS01000024.1"/>
</dbReference>
<comment type="caution">
    <text evidence="1">The sequence shown here is derived from an EMBL/GenBank/DDBJ whole genome shotgun (WGS) entry which is preliminary data.</text>
</comment>
<dbReference type="OrthoDB" id="9839918at2"/>
<keyword evidence="2" id="KW-1185">Reference proteome</keyword>
<accession>A0A512B0M5</accession>
<name>A0A512B0M5_9BACT</name>
<evidence type="ECO:0000313" key="1">
    <source>
        <dbReference type="EMBL" id="GEO05502.1"/>
    </source>
</evidence>
<reference evidence="1 2" key="1">
    <citation type="submission" date="2019-07" db="EMBL/GenBank/DDBJ databases">
        <title>Whole genome shotgun sequence of Adhaeribacter aerolatus NBRC 106133.</title>
        <authorList>
            <person name="Hosoyama A."/>
            <person name="Uohara A."/>
            <person name="Ohji S."/>
            <person name="Ichikawa N."/>
        </authorList>
    </citation>
    <scope>NUCLEOTIDE SEQUENCE [LARGE SCALE GENOMIC DNA]</scope>
    <source>
        <strain evidence="1 2">NBRC 106133</strain>
    </source>
</reference>
<dbReference type="AlphaFoldDB" id="A0A512B0M5"/>
<sequence length="135" mass="15225">MEAVKLNPESFFKEYFFNQNHVCTNPEKAFSCYVDLANYLTITVAQHPLNGRWCVGEDYASNQVCSFEGGSSSASHNPNELGTGYLTAKEGLRIKVNHILENLNRYRLHPKILEALKIYGVTLDMVVPGQQLPLF</sequence>
<dbReference type="Proteomes" id="UP000321532">
    <property type="component" value="Unassembled WGS sequence"/>
</dbReference>
<protein>
    <submittedName>
        <fullName evidence="1">Uncharacterized protein</fullName>
    </submittedName>
</protein>
<dbReference type="EMBL" id="BJYS01000024">
    <property type="protein sequence ID" value="GEO05502.1"/>
    <property type="molecule type" value="Genomic_DNA"/>
</dbReference>
<organism evidence="1 2">
    <name type="scientific">Adhaeribacter aerolatus</name>
    <dbReference type="NCBI Taxonomy" id="670289"/>
    <lineage>
        <taxon>Bacteria</taxon>
        <taxon>Pseudomonadati</taxon>
        <taxon>Bacteroidota</taxon>
        <taxon>Cytophagia</taxon>
        <taxon>Cytophagales</taxon>
        <taxon>Hymenobacteraceae</taxon>
        <taxon>Adhaeribacter</taxon>
    </lineage>
</organism>
<evidence type="ECO:0000313" key="2">
    <source>
        <dbReference type="Proteomes" id="UP000321532"/>
    </source>
</evidence>
<gene>
    <name evidence="1" type="ORF">AAE02nite_31660</name>
</gene>
<proteinExistence type="predicted"/>